<protein>
    <submittedName>
        <fullName evidence="3">Uncharacterized protein</fullName>
    </submittedName>
</protein>
<keyword evidence="4" id="KW-1185">Reference proteome</keyword>
<feature type="region of interest" description="Disordered" evidence="2">
    <location>
        <begin position="277"/>
        <end position="307"/>
    </location>
</feature>
<accession>A0A1Y2DD18</accession>
<proteinExistence type="predicted"/>
<dbReference type="STRING" id="1754190.A0A1Y2DD18"/>
<dbReference type="Proteomes" id="UP000193920">
    <property type="component" value="Unassembled WGS sequence"/>
</dbReference>
<dbReference type="EMBL" id="MCOG01000071">
    <property type="protein sequence ID" value="ORY57087.1"/>
    <property type="molecule type" value="Genomic_DNA"/>
</dbReference>
<sequence>MVLENSNRIDPIKTLKNDQSILKTDIIIDDDSTLNNSTSIYVNDILYFDNSFENNDSTPIVIDLGTEDKNQNKKTKMNDELNKIVIVNLSNDNDSTSIPTPTITTVKAVGTDLKSVDDNYSQKLEENILSPTSSIDINVNNSINEVSTETITNTLKNSTERVLMAEPFEDISYENNNDNENETLTNNDSSLSDIDLDQMISEQLNTDFTEVDLNSSVKDNKNSLNDNHSSDLLDEARPMLLQQIIDNVDNANNKSPILMRSTTEDIINSSLKKLNEENTVDEPSADLLNTSLDSSTESETSTESDSNDAVNIKIILSSPDNKETEVFNTEDIKIVVTDPEDVKEIIYPYHEKMLTEAVNKAIEKHKNKTKSPIKSKSKKHKKSKAKKSVRFNIENDNYTAESEVIPIVDENSIESLKKEIDRLNSRIVQEIKARTIIQHTLEDTIIETDKIKKDAVEKSDLKIRETMEYAHRLQESMDKRINKMQNESLEKYKEIQAAHDARLEEEREVWRQVEQDAKDRIKAEREEKDKILEENKRLEKVIEGLKAQIEEEASNSERFQLSVKQMLEEYEAKYKEEQQSRKNAEEVIDRVLEKSRDFQENIEDLKELNSTLKESNRELSERLSEATEKLDYKDKFIAELKSKMGDLNFTIEILKEESENNVQKIKILSSETQNITDRSIQEINEVKEENVSIYKLLDASTKKYDELQMLYNVKEEEVELLKKKVEQMNKKFKRVLRKHLIKGGGELSNISSPLSAFSNTSFEIMSNVGNTSMDGIGKGIKETPILGELNNTNVLEDMDENCGIPKHAIRKKNSNASISSTTLSISSLVMTSQNDINLNTMNMTPILPYGLNEVIKEEGNEEEMKGEIIHVVEESDKKPTEIDRRSSKDKLPKLTIQTSNDEIIESILGADDDSDDDSEEDLDNEFKQMNDGDISTMIEKRIMDFRTDDAEYLDFVEKLKNPSKIANAKFIKRCEAEEISGCLSFEDIKRKLFYSKNGITFKFQQN</sequence>
<evidence type="ECO:0000256" key="1">
    <source>
        <dbReference type="SAM" id="Coils"/>
    </source>
</evidence>
<feature type="compositionally biased region" description="Low complexity" evidence="2">
    <location>
        <begin position="285"/>
        <end position="299"/>
    </location>
</feature>
<gene>
    <name evidence="3" type="ORF">LY90DRAFT_506626</name>
</gene>
<feature type="coiled-coil region" evidence="1">
    <location>
        <begin position="514"/>
        <end position="657"/>
    </location>
</feature>
<dbReference type="AlphaFoldDB" id="A0A1Y2DD18"/>
<feature type="coiled-coil region" evidence="1">
    <location>
        <begin position="697"/>
        <end position="738"/>
    </location>
</feature>
<organism evidence="3 4">
    <name type="scientific">Neocallimastix californiae</name>
    <dbReference type="NCBI Taxonomy" id="1754190"/>
    <lineage>
        <taxon>Eukaryota</taxon>
        <taxon>Fungi</taxon>
        <taxon>Fungi incertae sedis</taxon>
        <taxon>Chytridiomycota</taxon>
        <taxon>Chytridiomycota incertae sedis</taxon>
        <taxon>Neocallimastigomycetes</taxon>
        <taxon>Neocallimastigales</taxon>
        <taxon>Neocallimastigaceae</taxon>
        <taxon>Neocallimastix</taxon>
    </lineage>
</organism>
<dbReference type="OrthoDB" id="5560525at2759"/>
<name>A0A1Y2DD18_9FUNG</name>
<comment type="caution">
    <text evidence="3">The sequence shown here is derived from an EMBL/GenBank/DDBJ whole genome shotgun (WGS) entry which is preliminary data.</text>
</comment>
<feature type="region of interest" description="Disordered" evidence="2">
    <location>
        <begin position="363"/>
        <end position="386"/>
    </location>
</feature>
<evidence type="ECO:0000313" key="4">
    <source>
        <dbReference type="Proteomes" id="UP000193920"/>
    </source>
</evidence>
<reference evidence="3 4" key="1">
    <citation type="submission" date="2016-08" db="EMBL/GenBank/DDBJ databases">
        <title>A Parts List for Fungal Cellulosomes Revealed by Comparative Genomics.</title>
        <authorList>
            <consortium name="DOE Joint Genome Institute"/>
            <person name="Haitjema C.H."/>
            <person name="Gilmore S.P."/>
            <person name="Henske J.K."/>
            <person name="Solomon K.V."/>
            <person name="De Groot R."/>
            <person name="Kuo A."/>
            <person name="Mondo S.J."/>
            <person name="Salamov A.A."/>
            <person name="Labutti K."/>
            <person name="Zhao Z."/>
            <person name="Chiniquy J."/>
            <person name="Barry K."/>
            <person name="Brewer H.M."/>
            <person name="Purvine S.O."/>
            <person name="Wright A.T."/>
            <person name="Boxma B."/>
            <person name="Van Alen T."/>
            <person name="Hackstein J.H."/>
            <person name="Baker S.E."/>
            <person name="Grigoriev I.V."/>
            <person name="O'Malley M.A."/>
        </authorList>
    </citation>
    <scope>NUCLEOTIDE SEQUENCE [LARGE SCALE GENOMIC DNA]</scope>
    <source>
        <strain evidence="3 4">G1</strain>
    </source>
</reference>
<evidence type="ECO:0000313" key="3">
    <source>
        <dbReference type="EMBL" id="ORY57087.1"/>
    </source>
</evidence>
<keyword evidence="1" id="KW-0175">Coiled coil</keyword>
<evidence type="ECO:0000256" key="2">
    <source>
        <dbReference type="SAM" id="MobiDB-lite"/>
    </source>
</evidence>